<dbReference type="Proteomes" id="UP000006078">
    <property type="component" value="Unassembled WGS sequence"/>
</dbReference>
<dbReference type="PROSITE" id="PS50263">
    <property type="entry name" value="CN_HYDROLASE"/>
    <property type="match status" value="1"/>
</dbReference>
<dbReference type="AlphaFoldDB" id="I7IX72"/>
<evidence type="ECO:0000259" key="9">
    <source>
        <dbReference type="PROSITE" id="PS50263"/>
    </source>
</evidence>
<dbReference type="NCBIfam" id="TIGR00546">
    <property type="entry name" value="lnt"/>
    <property type="match status" value="1"/>
</dbReference>
<comment type="caution">
    <text evidence="10">The sequence shown here is derived from an EMBL/GenBank/DDBJ whole genome shotgun (WGS) entry which is preliminary data.</text>
</comment>
<comment type="similarity">
    <text evidence="8">Belongs to the CN hydrolase family. Apolipoprotein N-acyltransferase subfamily.</text>
</comment>
<reference evidence="10 13" key="1">
    <citation type="journal article" date="2012" name="J. Bacteriol.">
        <title>Draft Genome Sequence of Turicella otitidis ATCC 51513, Isolated from Middle Ear Fluid from a Child with Otitis Media.</title>
        <authorList>
            <person name="Brinkrolf K."/>
            <person name="Schneider J."/>
            <person name="Knecht M."/>
            <person name="Ruckert C."/>
            <person name="Tauch A."/>
        </authorList>
    </citation>
    <scope>NUCLEOTIDE SEQUENCE [LARGE SCALE GENOMIC DNA]</scope>
    <source>
        <strain evidence="10 13">ATCC 51513</strain>
    </source>
</reference>
<keyword evidence="6 8" id="KW-0472">Membrane</keyword>
<evidence type="ECO:0000313" key="12">
    <source>
        <dbReference type="Proteomes" id="UP000006078"/>
    </source>
</evidence>
<keyword evidence="10" id="KW-0449">Lipoprotein</keyword>
<sequence length="512" mass="54211">MLPLRLLVAAASGALVAASFQPAGWWPAALVGMALLFAALKPWRRRLGVAGAPDERYPYPKASSGALIGFVHAAAQYLILLPWIASFVGAMPYLALVVALSLYALLTGALGVLVARWRLGFLAFPFLYVAVEYARSHFPWGGFAWVRLAWGQVGGPLEALTRWGGPALVSLAAALVGCALAALVGLRGRRVAGLVVIFAVTLAALLAGSRVGSGEVTGTARVAAVQGNVPRTGLDETRQALTVLNNHAEVTERIDEDVDLVIWPENSSDVDAVDNPKARTRVARAARAVDAPVLVGTRTTDEVGERNTMAVIETSGRVGDVHHKKYLQPFGETMPLRDTLRHVTDLVDYAGDFKPGNGNGVVEMAGVRLGVATCYEVAFDPAYRDAVDAGAELLATPTNNATFGETDMTYQQMAMSRLRAIEHDRAVVVAATTGSSAIINPDGTVEEKTELWRPATLIYELPLKETRTPATWASFWLELGAVIMGCAIAAAALLGAAPAGLNRRAATVRSAA</sequence>
<dbReference type="InterPro" id="IPR045378">
    <property type="entry name" value="LNT_N"/>
</dbReference>
<dbReference type="OrthoDB" id="9804277at2"/>
<dbReference type="InterPro" id="IPR004563">
    <property type="entry name" value="Apolipo_AcylTrfase"/>
</dbReference>
<feature type="transmembrane region" description="Helical" evidence="8">
    <location>
        <begin position="163"/>
        <end position="184"/>
    </location>
</feature>
<dbReference type="EMBL" id="CAJZ01000116">
    <property type="protein sequence ID" value="CCI83583.1"/>
    <property type="molecule type" value="Genomic_DNA"/>
</dbReference>
<dbReference type="PANTHER" id="PTHR38686">
    <property type="entry name" value="APOLIPOPROTEIN N-ACYLTRANSFERASE"/>
    <property type="match status" value="1"/>
</dbReference>
<organism evidence="10 13">
    <name type="scientific">Corynebacterium otitidis ATCC 51513</name>
    <dbReference type="NCBI Taxonomy" id="883169"/>
    <lineage>
        <taxon>Bacteria</taxon>
        <taxon>Bacillati</taxon>
        <taxon>Actinomycetota</taxon>
        <taxon>Actinomycetes</taxon>
        <taxon>Mycobacteriales</taxon>
        <taxon>Corynebacteriaceae</taxon>
        <taxon>Corynebacterium</taxon>
    </lineage>
</organism>
<dbReference type="eggNOG" id="COG0815">
    <property type="taxonomic scope" value="Bacteria"/>
</dbReference>
<dbReference type="UniPathway" id="UPA00666"/>
<evidence type="ECO:0000256" key="8">
    <source>
        <dbReference type="HAMAP-Rule" id="MF_01148"/>
    </source>
</evidence>
<dbReference type="HAMAP" id="MF_01148">
    <property type="entry name" value="Lnt"/>
    <property type="match status" value="1"/>
</dbReference>
<dbReference type="InterPro" id="IPR003010">
    <property type="entry name" value="C-N_Hydrolase"/>
</dbReference>
<evidence type="ECO:0000256" key="3">
    <source>
        <dbReference type="ARBA" id="ARBA00022679"/>
    </source>
</evidence>
<feature type="transmembrane region" description="Helical" evidence="8">
    <location>
        <begin position="91"/>
        <end position="114"/>
    </location>
</feature>
<evidence type="ECO:0000313" key="13">
    <source>
        <dbReference type="Proteomes" id="UP000011016"/>
    </source>
</evidence>
<dbReference type="PATRIC" id="fig|883169.3.peg.610"/>
<evidence type="ECO:0000256" key="7">
    <source>
        <dbReference type="ARBA" id="ARBA00023315"/>
    </source>
</evidence>
<comment type="function">
    <text evidence="8">Catalyzes the phospholipid dependent N-acylation of the N-terminal cysteine of apolipoprotein, the last step in lipoprotein maturation.</text>
</comment>
<feature type="transmembrane region" description="Helical" evidence="8">
    <location>
        <begin position="472"/>
        <end position="494"/>
    </location>
</feature>
<dbReference type="Pfam" id="PF20154">
    <property type="entry name" value="LNT_N"/>
    <property type="match status" value="1"/>
</dbReference>
<dbReference type="SUPFAM" id="SSF56317">
    <property type="entry name" value="Carbon-nitrogen hydrolase"/>
    <property type="match status" value="1"/>
</dbReference>
<feature type="transmembrane region" description="Helical" evidence="8">
    <location>
        <begin position="65"/>
        <end position="85"/>
    </location>
</feature>
<dbReference type="CDD" id="cd07571">
    <property type="entry name" value="ALP_N-acyl_transferase"/>
    <property type="match status" value="1"/>
</dbReference>
<dbReference type="GO" id="GO:0005886">
    <property type="term" value="C:plasma membrane"/>
    <property type="evidence" value="ECO:0007669"/>
    <property type="project" value="UniProtKB-SubCell"/>
</dbReference>
<dbReference type="EMBL" id="AHAE01000032">
    <property type="protein sequence ID" value="EJZ82413.1"/>
    <property type="molecule type" value="Genomic_DNA"/>
</dbReference>
<name>I7IX72_9CORY</name>
<dbReference type="Gene3D" id="3.60.110.10">
    <property type="entry name" value="Carbon-nitrogen hydrolase"/>
    <property type="match status" value="1"/>
</dbReference>
<reference evidence="11 12" key="2">
    <citation type="submission" date="2012-08" db="EMBL/GenBank/DDBJ databases">
        <title>The Genome Sequence of Turicella otitidis ATCC 51513.</title>
        <authorList>
            <consortium name="The Broad Institute Genome Sequencing Platform"/>
            <person name="Earl A."/>
            <person name="Ward D."/>
            <person name="Feldgarden M."/>
            <person name="Gevers D."/>
            <person name="Huys G."/>
            <person name="Walker B."/>
            <person name="Young S.K."/>
            <person name="Zeng Q."/>
            <person name="Gargeya S."/>
            <person name="Fitzgerald M."/>
            <person name="Haas B."/>
            <person name="Abouelleil A."/>
            <person name="Alvarado L."/>
            <person name="Arachchi H.M."/>
            <person name="Berlin A.M."/>
            <person name="Chapman S.B."/>
            <person name="Goldberg J."/>
            <person name="Griggs A."/>
            <person name="Gujja S."/>
            <person name="Hansen M."/>
            <person name="Howarth C."/>
            <person name="Imamovic A."/>
            <person name="Larimer J."/>
            <person name="McCowen C."/>
            <person name="Montmayeur A."/>
            <person name="Murphy C."/>
            <person name="Neiman D."/>
            <person name="Pearson M."/>
            <person name="Priest M."/>
            <person name="Roberts A."/>
            <person name="Saif S."/>
            <person name="Shea T."/>
            <person name="Sisk P."/>
            <person name="Sykes S."/>
            <person name="Wortman J."/>
            <person name="Nusbaum C."/>
            <person name="Birren B."/>
        </authorList>
    </citation>
    <scope>NUCLEOTIDE SEQUENCE [LARGE SCALE GENOMIC DNA]</scope>
    <source>
        <strain evidence="11 12">ATCC 51513</strain>
    </source>
</reference>
<evidence type="ECO:0000256" key="4">
    <source>
        <dbReference type="ARBA" id="ARBA00022692"/>
    </source>
</evidence>
<proteinExistence type="inferred from homology"/>
<dbReference type="InterPro" id="IPR036526">
    <property type="entry name" value="C-N_Hydrolase_sf"/>
</dbReference>
<dbReference type="EC" id="2.3.1.269" evidence="8"/>
<feature type="transmembrane region" description="Helical" evidence="8">
    <location>
        <begin position="191"/>
        <end position="209"/>
    </location>
</feature>
<dbReference type="HOGENOM" id="CLU_019563_0_1_11"/>
<keyword evidence="2 8" id="KW-1003">Cell membrane</keyword>
<protein>
    <recommendedName>
        <fullName evidence="8">Apolipoprotein N-acyltransferase</fullName>
        <shortName evidence="8">ALP N-acyltransferase</shortName>
        <ecNumber evidence="8">2.3.1.269</ecNumber>
    </recommendedName>
</protein>
<evidence type="ECO:0000256" key="1">
    <source>
        <dbReference type="ARBA" id="ARBA00004651"/>
    </source>
</evidence>
<comment type="pathway">
    <text evidence="8">Protein modification; lipoprotein biosynthesis (N-acyl transfer).</text>
</comment>
<keyword evidence="4 8" id="KW-0812">Transmembrane</keyword>
<comment type="subcellular location">
    <subcellularLocation>
        <location evidence="1 8">Cell membrane</location>
        <topology evidence="1 8">Multi-pass membrane protein</topology>
    </subcellularLocation>
</comment>
<accession>I7IX72</accession>
<keyword evidence="12" id="KW-1185">Reference proteome</keyword>
<dbReference type="GO" id="GO:0042158">
    <property type="term" value="P:lipoprotein biosynthetic process"/>
    <property type="evidence" value="ECO:0007669"/>
    <property type="project" value="UniProtKB-UniRule"/>
</dbReference>
<evidence type="ECO:0000256" key="6">
    <source>
        <dbReference type="ARBA" id="ARBA00023136"/>
    </source>
</evidence>
<keyword evidence="3 8" id="KW-0808">Transferase</keyword>
<evidence type="ECO:0000256" key="5">
    <source>
        <dbReference type="ARBA" id="ARBA00022989"/>
    </source>
</evidence>
<evidence type="ECO:0000256" key="2">
    <source>
        <dbReference type="ARBA" id="ARBA00022475"/>
    </source>
</evidence>
<keyword evidence="7 8" id="KW-0012">Acyltransferase</keyword>
<dbReference type="RefSeq" id="WP_004600528.1">
    <property type="nucleotide sequence ID" value="NZ_HF541866.1"/>
</dbReference>
<comment type="catalytic activity">
    <reaction evidence="8">
        <text>N-terminal S-1,2-diacyl-sn-glyceryl-L-cysteinyl-[lipoprotein] + a glycerophospholipid = N-acyl-S-1,2-diacyl-sn-glyceryl-L-cysteinyl-[lipoprotein] + a 2-acyl-sn-glycero-3-phospholipid + H(+)</text>
        <dbReference type="Rhea" id="RHEA:48228"/>
        <dbReference type="Rhea" id="RHEA-COMP:14681"/>
        <dbReference type="Rhea" id="RHEA-COMP:14684"/>
        <dbReference type="ChEBI" id="CHEBI:15378"/>
        <dbReference type="ChEBI" id="CHEBI:136912"/>
        <dbReference type="ChEBI" id="CHEBI:140656"/>
        <dbReference type="ChEBI" id="CHEBI:140657"/>
        <dbReference type="ChEBI" id="CHEBI:140660"/>
        <dbReference type="EC" id="2.3.1.269"/>
    </reaction>
</comment>
<feature type="transmembrane region" description="Helical" evidence="8">
    <location>
        <begin position="121"/>
        <end position="143"/>
    </location>
</feature>
<dbReference type="PANTHER" id="PTHR38686:SF1">
    <property type="entry name" value="APOLIPOPROTEIN N-ACYLTRANSFERASE"/>
    <property type="match status" value="1"/>
</dbReference>
<dbReference type="STRING" id="29321.AAV33_00400"/>
<evidence type="ECO:0000313" key="10">
    <source>
        <dbReference type="EMBL" id="CCI83583.1"/>
    </source>
</evidence>
<gene>
    <name evidence="10" type="primary">ppm2</name>
    <name evidence="8" type="synonym">lnt</name>
    <name evidence="10" type="ORF">BN46_0852</name>
    <name evidence="11" type="ORF">HMPREF9719_00638</name>
</gene>
<feature type="domain" description="CN hydrolase" evidence="9">
    <location>
        <begin position="220"/>
        <end position="463"/>
    </location>
</feature>
<evidence type="ECO:0000313" key="11">
    <source>
        <dbReference type="EMBL" id="EJZ82413.1"/>
    </source>
</evidence>
<dbReference type="GO" id="GO:0016410">
    <property type="term" value="F:N-acyltransferase activity"/>
    <property type="evidence" value="ECO:0007669"/>
    <property type="project" value="UniProtKB-UniRule"/>
</dbReference>
<keyword evidence="5 8" id="KW-1133">Transmembrane helix</keyword>
<dbReference type="Proteomes" id="UP000011016">
    <property type="component" value="Unassembled WGS sequence"/>
</dbReference>
<dbReference type="Pfam" id="PF00795">
    <property type="entry name" value="CN_hydrolase"/>
    <property type="match status" value="1"/>
</dbReference>